<protein>
    <recommendedName>
        <fullName evidence="3">Secreted protein</fullName>
    </recommendedName>
</protein>
<name>A0A0L8G379_OCTBM</name>
<sequence length="97" mass="11576">MPRMLMMLMMVVTIMMMMIFPTLTSPITLFNAKQNHKLFSCPPNEIYLYICDLVNWLQSRNLLVTRSFRYAQPLHSSHSESKREFYFFPFTSSFSFT</sequence>
<accession>A0A0L8G379</accession>
<keyword evidence="1" id="KW-0732">Signal</keyword>
<evidence type="ECO:0000313" key="2">
    <source>
        <dbReference type="EMBL" id="KOF71481.1"/>
    </source>
</evidence>
<organism evidence="2">
    <name type="scientific">Octopus bimaculoides</name>
    <name type="common">California two-spotted octopus</name>
    <dbReference type="NCBI Taxonomy" id="37653"/>
    <lineage>
        <taxon>Eukaryota</taxon>
        <taxon>Metazoa</taxon>
        <taxon>Spiralia</taxon>
        <taxon>Lophotrochozoa</taxon>
        <taxon>Mollusca</taxon>
        <taxon>Cephalopoda</taxon>
        <taxon>Coleoidea</taxon>
        <taxon>Octopodiformes</taxon>
        <taxon>Octopoda</taxon>
        <taxon>Incirrata</taxon>
        <taxon>Octopodidae</taxon>
        <taxon>Octopus</taxon>
    </lineage>
</organism>
<feature type="chain" id="PRO_5005582724" description="Secreted protein" evidence="1">
    <location>
        <begin position="25"/>
        <end position="97"/>
    </location>
</feature>
<dbReference type="EMBL" id="KQ424157">
    <property type="protein sequence ID" value="KOF71481.1"/>
    <property type="molecule type" value="Genomic_DNA"/>
</dbReference>
<dbReference type="AlphaFoldDB" id="A0A0L8G379"/>
<evidence type="ECO:0000256" key="1">
    <source>
        <dbReference type="SAM" id="SignalP"/>
    </source>
</evidence>
<proteinExistence type="predicted"/>
<gene>
    <name evidence="2" type="ORF">OCBIM_22001021mg</name>
</gene>
<evidence type="ECO:0008006" key="3">
    <source>
        <dbReference type="Google" id="ProtNLM"/>
    </source>
</evidence>
<feature type="signal peptide" evidence="1">
    <location>
        <begin position="1"/>
        <end position="24"/>
    </location>
</feature>
<reference evidence="2" key="1">
    <citation type="submission" date="2015-07" db="EMBL/GenBank/DDBJ databases">
        <title>MeaNS - Measles Nucleotide Surveillance Program.</title>
        <authorList>
            <person name="Tran T."/>
            <person name="Druce J."/>
        </authorList>
    </citation>
    <scope>NUCLEOTIDE SEQUENCE</scope>
    <source>
        <strain evidence="2">UCB-OBI-ISO-001</strain>
        <tissue evidence="2">Gonad</tissue>
    </source>
</reference>